<feature type="domain" description="K Homology" evidence="2">
    <location>
        <begin position="99"/>
        <end position="172"/>
    </location>
</feature>
<evidence type="ECO:0000313" key="3">
    <source>
        <dbReference type="EMBL" id="OTF71781.1"/>
    </source>
</evidence>
<proteinExistence type="predicted"/>
<dbReference type="InterPro" id="IPR036612">
    <property type="entry name" value="KH_dom_type_1_sf"/>
</dbReference>
<evidence type="ECO:0000259" key="2">
    <source>
        <dbReference type="SMART" id="SM00322"/>
    </source>
</evidence>
<dbReference type="PANTHER" id="PTHR23285:SF7">
    <property type="entry name" value="LD09246P1"/>
    <property type="match status" value="1"/>
</dbReference>
<keyword evidence="1" id="KW-0694">RNA-binding</keyword>
<evidence type="ECO:0000313" key="4">
    <source>
        <dbReference type="Proteomes" id="UP000194236"/>
    </source>
</evidence>
<dbReference type="Proteomes" id="UP000194236">
    <property type="component" value="Unassembled WGS sequence"/>
</dbReference>
<dbReference type="OrthoDB" id="427410at2759"/>
<dbReference type="SMART" id="SM00322">
    <property type="entry name" value="KH"/>
    <property type="match status" value="1"/>
</dbReference>
<dbReference type="GO" id="GO:0003723">
    <property type="term" value="F:RNA binding"/>
    <property type="evidence" value="ECO:0007669"/>
    <property type="project" value="UniProtKB-UniRule"/>
</dbReference>
<dbReference type="PANTHER" id="PTHR23285">
    <property type="entry name" value="RING FINGER AND KH DOMAIN CONTAINING PROTEIN 1"/>
    <property type="match status" value="1"/>
</dbReference>
<dbReference type="InterPro" id="IPR004088">
    <property type="entry name" value="KH_dom_type_1"/>
</dbReference>
<gene>
    <name evidence="3" type="ORF">BLA29_004230</name>
</gene>
<sequence length="193" mass="21209">MENLRCIWSENPFDNLSITSEMTRTSSSISLYSSNNFDSNFYDTSGIDTASTSTTSPNKFFSNANNISSGGITASYSSSYSSTHQSINDEQLSSSSSPSNRRRKIYCDAVSVESSGHVAQIVGKNGCKIKHLRAKYGTYIRTPSADAEPVFIIRGLKDNVLAVKEEIMKADRHFAGIKEARDTKILQKIHVDG</sequence>
<dbReference type="AlphaFoldDB" id="A0A1Y3ATH9"/>
<name>A0A1Y3ATH9_EURMA</name>
<organism evidence="3 4">
    <name type="scientific">Euroglyphus maynei</name>
    <name type="common">Mayne's house dust mite</name>
    <dbReference type="NCBI Taxonomy" id="6958"/>
    <lineage>
        <taxon>Eukaryota</taxon>
        <taxon>Metazoa</taxon>
        <taxon>Ecdysozoa</taxon>
        <taxon>Arthropoda</taxon>
        <taxon>Chelicerata</taxon>
        <taxon>Arachnida</taxon>
        <taxon>Acari</taxon>
        <taxon>Acariformes</taxon>
        <taxon>Sarcoptiformes</taxon>
        <taxon>Astigmata</taxon>
        <taxon>Psoroptidia</taxon>
        <taxon>Analgoidea</taxon>
        <taxon>Pyroglyphidae</taxon>
        <taxon>Pyroglyphinae</taxon>
        <taxon>Euroglyphus</taxon>
    </lineage>
</organism>
<dbReference type="PROSITE" id="PS50084">
    <property type="entry name" value="KH_TYPE_1"/>
    <property type="match status" value="1"/>
</dbReference>
<evidence type="ECO:0000256" key="1">
    <source>
        <dbReference type="PROSITE-ProRule" id="PRU00117"/>
    </source>
</evidence>
<dbReference type="InterPro" id="IPR004087">
    <property type="entry name" value="KH_dom"/>
</dbReference>
<dbReference type="GO" id="GO:0010468">
    <property type="term" value="P:regulation of gene expression"/>
    <property type="evidence" value="ECO:0007669"/>
    <property type="project" value="UniProtKB-ARBA"/>
</dbReference>
<keyword evidence="4" id="KW-1185">Reference proteome</keyword>
<dbReference type="SUPFAM" id="SSF54791">
    <property type="entry name" value="Eukaryotic type KH-domain (KH-domain type I)"/>
    <property type="match status" value="1"/>
</dbReference>
<reference evidence="3 4" key="1">
    <citation type="submission" date="2017-03" db="EMBL/GenBank/DDBJ databases">
        <title>Genome Survey of Euroglyphus maynei.</title>
        <authorList>
            <person name="Arlian L.G."/>
            <person name="Morgan M.S."/>
            <person name="Rider S.D."/>
        </authorList>
    </citation>
    <scope>NUCLEOTIDE SEQUENCE [LARGE SCALE GENOMIC DNA]</scope>
    <source>
        <strain evidence="3">Arlian Lab</strain>
        <tissue evidence="3">Whole body</tissue>
    </source>
</reference>
<comment type="caution">
    <text evidence="3">The sequence shown here is derived from an EMBL/GenBank/DDBJ whole genome shotgun (WGS) entry which is preliminary data.</text>
</comment>
<dbReference type="EMBL" id="MUJZ01059310">
    <property type="protein sequence ID" value="OTF71781.1"/>
    <property type="molecule type" value="Genomic_DNA"/>
</dbReference>
<dbReference type="InterPro" id="IPR047227">
    <property type="entry name" value="MEX3"/>
</dbReference>
<dbReference type="Gene3D" id="3.30.1370.10">
    <property type="entry name" value="K Homology domain, type 1"/>
    <property type="match status" value="1"/>
</dbReference>
<dbReference type="Pfam" id="PF00013">
    <property type="entry name" value="KH_1"/>
    <property type="match status" value="1"/>
</dbReference>
<protein>
    <recommendedName>
        <fullName evidence="2">K Homology domain-containing protein</fullName>
    </recommendedName>
</protein>
<accession>A0A1Y3ATH9</accession>